<dbReference type="Pfam" id="PF13229">
    <property type="entry name" value="Beta_helix"/>
    <property type="match status" value="1"/>
</dbReference>
<keyword evidence="7 10" id="KW-1133">Transmembrane helix</keyword>
<keyword evidence="10" id="KW-0472">Membrane</keyword>
<dbReference type="InterPro" id="IPR019316">
    <property type="entry name" value="G8_domain"/>
</dbReference>
<evidence type="ECO:0000259" key="11">
    <source>
        <dbReference type="PROSITE" id="PS51484"/>
    </source>
</evidence>
<dbReference type="PANTHER" id="PTHR46769">
    <property type="entry name" value="POLYCYSTIC KIDNEY AND HEPATIC DISEASE 1 (AUTOSOMAL RECESSIVE)-LIKE 1"/>
    <property type="match status" value="1"/>
</dbReference>
<evidence type="ECO:0008006" key="15">
    <source>
        <dbReference type="Google" id="ProtNLM"/>
    </source>
</evidence>
<dbReference type="Pfam" id="PF24606">
    <property type="entry name" value="CEMIP_beta-hel"/>
    <property type="match status" value="1"/>
</dbReference>
<dbReference type="PROSITE" id="PS51820">
    <property type="entry name" value="PA14"/>
    <property type="match status" value="1"/>
</dbReference>
<feature type="transmembrane region" description="Helical" evidence="10">
    <location>
        <begin position="4097"/>
        <end position="4121"/>
    </location>
</feature>
<evidence type="ECO:0000256" key="6">
    <source>
        <dbReference type="ARBA" id="ARBA00022737"/>
    </source>
</evidence>
<feature type="domain" description="PA14" evidence="12">
    <location>
        <begin position="1"/>
        <end position="154"/>
    </location>
</feature>
<dbReference type="InterPro" id="IPR002909">
    <property type="entry name" value="IPT_dom"/>
</dbReference>
<comment type="subcellular location">
    <subcellularLocation>
        <location evidence="2">Cell membrane</location>
    </subcellularLocation>
    <subcellularLocation>
        <location evidence="3">Cell projection</location>
    </subcellularLocation>
    <subcellularLocation>
        <location evidence="1">Membrane</location>
        <topology evidence="1">Single-pass membrane protein</topology>
    </subcellularLocation>
</comment>
<feature type="domain" description="G8" evidence="11">
    <location>
        <begin position="1826"/>
        <end position="1946"/>
    </location>
</feature>
<dbReference type="Proteomes" id="UP001186944">
    <property type="component" value="Unassembled WGS sequence"/>
</dbReference>
<dbReference type="SMART" id="SM01225">
    <property type="entry name" value="G8"/>
    <property type="match status" value="2"/>
</dbReference>
<organism evidence="13 14">
    <name type="scientific">Pinctada imbricata</name>
    <name type="common">Atlantic pearl-oyster</name>
    <name type="synonym">Pinctada martensii</name>
    <dbReference type="NCBI Taxonomy" id="66713"/>
    <lineage>
        <taxon>Eukaryota</taxon>
        <taxon>Metazoa</taxon>
        <taxon>Spiralia</taxon>
        <taxon>Lophotrochozoa</taxon>
        <taxon>Mollusca</taxon>
        <taxon>Bivalvia</taxon>
        <taxon>Autobranchia</taxon>
        <taxon>Pteriomorphia</taxon>
        <taxon>Pterioida</taxon>
        <taxon>Pterioidea</taxon>
        <taxon>Pteriidae</taxon>
        <taxon>Pinctada</taxon>
    </lineage>
</organism>
<dbReference type="CDD" id="cd00603">
    <property type="entry name" value="IPT_PCSR"/>
    <property type="match status" value="8"/>
</dbReference>
<dbReference type="PANTHER" id="PTHR46769:SF2">
    <property type="entry name" value="FIBROCYSTIN-L ISOFORM 2 PRECURSOR-RELATED"/>
    <property type="match status" value="1"/>
</dbReference>
<evidence type="ECO:0000256" key="4">
    <source>
        <dbReference type="ARBA" id="ARBA00022475"/>
    </source>
</evidence>
<dbReference type="InterPro" id="IPR052387">
    <property type="entry name" value="Fibrocystin"/>
</dbReference>
<evidence type="ECO:0000259" key="12">
    <source>
        <dbReference type="PROSITE" id="PS51820"/>
    </source>
</evidence>
<dbReference type="SUPFAM" id="SSF81296">
    <property type="entry name" value="E set domains"/>
    <property type="match status" value="10"/>
</dbReference>
<dbReference type="InterPro" id="IPR037524">
    <property type="entry name" value="PA14/GLEYA"/>
</dbReference>
<dbReference type="GO" id="GO:0042995">
    <property type="term" value="C:cell projection"/>
    <property type="evidence" value="ECO:0007669"/>
    <property type="project" value="UniProtKB-SubCell"/>
</dbReference>
<dbReference type="Pfam" id="PF01833">
    <property type="entry name" value="TIG"/>
    <property type="match status" value="10"/>
</dbReference>
<dbReference type="SUPFAM" id="SSF56988">
    <property type="entry name" value="Anthrax protective antigen"/>
    <property type="match status" value="1"/>
</dbReference>
<feature type="domain" description="G8" evidence="11">
    <location>
        <begin position="2691"/>
        <end position="2823"/>
    </location>
</feature>
<evidence type="ECO:0000313" key="14">
    <source>
        <dbReference type="Proteomes" id="UP001186944"/>
    </source>
</evidence>
<evidence type="ECO:0000256" key="10">
    <source>
        <dbReference type="SAM" id="Phobius"/>
    </source>
</evidence>
<dbReference type="FunFam" id="2.60.40.10:FF:000616">
    <property type="entry name" value="PKHD1 like 1"/>
    <property type="match status" value="1"/>
</dbReference>
<keyword evidence="14" id="KW-1185">Reference proteome</keyword>
<dbReference type="CDD" id="cd00102">
    <property type="entry name" value="IPT"/>
    <property type="match status" value="2"/>
</dbReference>
<proteinExistence type="predicted"/>
<evidence type="ECO:0000256" key="7">
    <source>
        <dbReference type="ARBA" id="ARBA00022989"/>
    </source>
</evidence>
<keyword evidence="6" id="KW-0677">Repeat</keyword>
<dbReference type="InterPro" id="IPR039448">
    <property type="entry name" value="Beta_helix"/>
</dbReference>
<dbReference type="SMART" id="SM00758">
    <property type="entry name" value="PA14"/>
    <property type="match status" value="1"/>
</dbReference>
<dbReference type="SUPFAM" id="SSF51126">
    <property type="entry name" value="Pectin lyase-like"/>
    <property type="match status" value="2"/>
</dbReference>
<dbReference type="InterPro" id="IPR011658">
    <property type="entry name" value="PA14_dom"/>
</dbReference>
<keyword evidence="9" id="KW-0966">Cell projection</keyword>
<dbReference type="InterPro" id="IPR014756">
    <property type="entry name" value="Ig_E-set"/>
</dbReference>
<name>A0AA89CAR5_PINIB</name>
<evidence type="ECO:0000256" key="8">
    <source>
        <dbReference type="ARBA" id="ARBA00023180"/>
    </source>
</evidence>
<dbReference type="Pfam" id="PF10528">
    <property type="entry name" value="GLEYA"/>
    <property type="match status" value="1"/>
</dbReference>
<dbReference type="SMART" id="SM00429">
    <property type="entry name" value="IPT"/>
    <property type="match status" value="10"/>
</dbReference>
<dbReference type="InterPro" id="IPR008972">
    <property type="entry name" value="Cupredoxin"/>
</dbReference>
<keyword evidence="8" id="KW-0325">Glycoprotein</keyword>
<sequence>MLYETWGSTSKAFSTVDDILTLSSSASDYSSKFIDEISFSDPDTTSNYVIRISGYFVPQITGTYRFYIKCDDYAALYFSSADRDPSSKTRIAECSTTRATYFEDSEQHSSTFSLVKGKSYYIQVLHGNSASGTYVHVGARMDTSPVLGSMTGAARQEQQVISISSPVVSETQVTHTQLSNSHSTQSSSFTQEVQKVKVSNIGANIQTTYRLTSLGATTAAIKANSDGPTVQKALNLLPMFSPDKVSITETSTADSKEFTITFNLAIGDLDPIVATVDQSGSSLQVVVSSDTNGVAGKGSMFLDMAGVISPPITPDASASDVETKLQQLFGVRCPTTFTASDNKYFEDFENPSSVSSMGEAVSDTEPFCGRYSIKNPSHIYKAASNKLGITSSQYPWLCFAYKGPLDPKIEVKYKYTESSQKKDATSDFTLSASATKDKWNYKCIDLNSAQTAAKTSGSNFETREITVNKDSTSSDDLYIDSVIITREDLATDTQDGILGQRILAAKPGGNPMSSVTVTKSSSVYTVTMAPHDCGNQFPMFKLAGSQTSTNLVTASSVTTSLTASSGSVSMATARTASASPPVTGTVDVTFEGHTVTVKATDNDQGVQDTLSTITGIGSLNVTRAGDCANFNWTINWLTRTGDLQEATVDGSNLQGNSPQASKKTTRNGGLWFDPILGDTLRTEETTPGVMAYINGIPTRCTGTCNFEWQTAQTPTITSVTPSSGASGTALTIAGTGFSTTPADNSVTIGGVACTVTTATATQIVCTAGEGSGSHDVKVNVTPKGLASGTVTYQYTSGVSSVTPSSGGLGGGTKITVAGSGFATTATVSVGTGSCVIESQTYSQIVCVTPAASAGTVDVSVNQYSTQLTKSAGFTYDNSVTASISSASRSTASVSGGETLTLTGTSFGTQSTDTKLEIGTQAATITSYTDTQVVATLPSQATGTYPVKLTVGAAGYALYSGSGNLEIEYKLKVTNMYPRSGSLYGGTVLTVIGEGFGTTASVLSPTVGSHACDIIGTVTDTQFTCQIAETGATKKITNQGSSGSHGVGYAWDPPYVQIEVGDSVEWTWYTSQQLTGIIKYGVHQTADFTSTTTAGFTSGTTQVSSGKYSYQFTSTGKHYYWSGYVDGANLIALRGMVDVSERAQSVEDFGLKRDGFEATYDTSASAPSSSGCDASTSISGCTTAAATGGTSGKFHFSFETCKSGSISAISLNQGHSQQDIVFTGEGFADSSCKSSNEITAGGYSCVVSASTATSATCRFATSASNPMPIAVMNRFMVNVKNRGYSILAIDGETKRSFVLEPHISSYSPQSGSTKGGFPLTIQGGGFTTNTAITTGAACTVDQSTITYDTITCTAASSNKAEDLEVIVTNNGNNLMAKCSDPSTYSCTIGYSSLYTPMVTAVSPASVSGTSSSLTITGSNFGTDASKVTVSVGAESCSVTSVIATQIECSVGAVPVGIQNVGVTVLPHGKASSTATVTSTATAVTVSPSSGSTNGGTKVTITGNGFIDGQTTVTFGGNACTVTSVTLSQIECTTPAGSGSATVQVTSNSINYPTATFTYDASKTPTISAVTPTSGNTGDSVTISGTSFSATTGDITVLMGTTACAVQTASTTQITCTLGANAAATVDVEVTVSPYGVAGTGTTFNYDLELASANPDKGSLGGGQLLTLQGRGFSTTSDVTLCGNAATVDASSTETQLIVRTPAGAAGACDVSVAQGGQTGSLPGAFTYDATLTPTISGVSPKHGGTGGGTTLTITGSGFGTATGAVSVMIGGVACAVQTVTATEVTCTTGARAAGSIDTQVELQISNNGIADTTNAAFSYYNVWSSTYSWGGGNPPGAGELVVIPQGMTILLDQDTPVLEMLLIQGGKVIFDEKDVTLNANYILITDNGALQVGTEEEPFQHKATIQMHGMFRSPELPIYGSKVLAVRNGTLDLHGRPTPVTWGLLASTANAGDTSITLKKSVNWEVGDKIVLPTTGHRHSQSQSETRTITAISADGKTLTLNSALTYSHVSITETYGSHTVEMAGEVGLLSHNVVFRGGSDPQWNDSIPACEDGFDTGEFTTQTCFQGRFGEEMGSDQFGAHILLHAPEPNTEAVIGRFEYAEFTHVGQAFRLGRYPIHFHLNGLMPSSYVRGCAIHNSFNRAVNIHGVHNMTIEHTVLYNIMGGSFFLEDGIETNNVMQYNLATFVKASSSLLNDDITPAAYWITNPNNIIQHNHAAGGTHFGFWYRMHEHPDGPSFDEDICPQNVPLGVYKNNTVHSQGWFGLWIFQEYHPHKDGKCDSDEHETAVFESLTVWNCEKGAEAVNVGATQYKDFIMVNNEKAGYEGKLIKASPQYDENKSYGVFDSVVVAKSPGLAADPGNVATCTIGGVILPYGNGMVTKGVEFYNFDETDCSALTFTKIDGTCSLYCGGYSYQFKDMSFTDSPNRGKFDWKWQGVLIDMDGTLTGTGTAGVQVVASNDNLPSSLCASNTDFDAGSLSTGVSLCQPGLKFHRWAVNSINPPALEAKNLIAKNSHGTDVAPFAEKRITHSNGWVINLIDGETYNVTWENAERVTNISYDSTAYSFDTADYVFINHVMKQEPDQFYPNGEDQPRNKSDNALTYANNKNGDWWYDDSLDSISFMVSGKKSRRRKRGSGAMPVYDEDIGLAMQAFKCYYTGCVPPPDPDTIPPTCTRPTDFKLWSAQATWSTAETGWGGNKGGGNYGLPEQGDQVKILKDDWVILDVNPPSLDKLVLEGTLELKNEASSDFTISVTYLYILGGRLIIGCDESTPFLGTASIVLRGDWSTPEYPITEGPAVGSKAIGVFGGLDLHGKDVAVTWTTLENTANAGDSQIVLHEQVSWSAGDEIIITATGYKAWEVEVLAISSIAADKKTITLNSTLQNKHIVHTETFATSGKTVRMAAEVGLLTRNIRIIGEYYNKMFDESYGARVLVGVTADTTRRYTGYARLSNVEFYRGAQNGFNSFYDPRHTLTYLDIPDTNVKPRYVKKCSFNYNFGTAIGVYGTDNLIVEDNVIYHSVGAALQTTSAGAKLRRNLFSLMNWPGSYQDQYETMNFDWTGLVDTRYTTGTVLEGNSFSSSERCGYNGHLEDSSDASQAWTENIFHTNLVGLGIMAEDLPKMKPAPANWRWSNVLAWKNWDFGVYYQHQNSFTLVNYTSIDNGVGVFSLVIGPDPVSHEYDASKQVDIEDSYFIGTSGAFDCSVDAVDANDDNIKLSSTGRSWRVKDKGRIAISFGNFALGPNGCPFHPLANSMSYLSIAGRTNIKDCAFAKFQTGTGTHCGQDTMMSTLFSNDDGIHPTRTSGLTLESTVDEDNKVYFNRPRVEKINPSDCVDMDCDGHKKVMVKDLDGTLLGSIGTVLPQSEWEWGGDPRRGLGDYRIPKALLTDTNGGRIDANVLAPNKGVLRDNTCSYKSAWQAYKCHGFDYKMIMIESMDADTELSRLSPVALLGNDDNDNYYLDLINGPQDHGWCAGYTCQKRLSLFPALVALNRNYTMVFTRNAPQNLRYLLLNSAKTDKVIMSSYHGKPNRLDVYADNTYVVPENGVLDSNDNLQLSQPTFAGQYFPDLTTAACGANYMDREKSLLHIVVCGGTETEIRTSAQIVIGFGVPSMTVDQFFGPNLVNNLATLLGISADKIRVMNVVTSTSSASGRRKRQASGDTTTYYIEVGNAPCSTLNCSTAVSTLTYTDQQNIAVQIINEYQTGNLSDLLNITINGMSVAEALPSSADPTWAAVLNATDYTKVVLIPNSMVFEAEATMGYEGSPFTVQPKLKMLDQNGDHVTVLGAAAAPWEVRVTLRSGSGSNPAATLVGNTTVTFVDGYANFTDLGISHAGSGYILDFEITYPTEAIFNRSSSALTIQQRPLKTTVVTASETVYQGGQHQITLDIRDDITDDIVADIAWSGLQWYANVSMVSGTTYTGSFTGTTVVVFSPVTGQVVFSDIAMDTVGMAHLQFHVYSVPSQYSLQVQKEISLFDSGYQTITEDTSQRISMKFDVDYATYGTTQFGAMVVNHFQPLYPYTRLSDLTVSEGSVVVTVTVNGNSSTVANLIEGFCDSITAGTSFSYGGHTFTMSTFLTVDNQTYYGVSCGNDVSADTTSSSSDIVLIIVLVVIAVLLVTLAIIAVLVWRLKVYPRTKTHRLYNINGNLKRCISVRSSDSKGLRDDVRYIGKGKGAFFFEDSFYRQDTFSSLRSEKSFLESCQAPPITTKFSQSKKQEALSGHF</sequence>
<accession>A0AA89CAR5</accession>
<dbReference type="SMART" id="SM00710">
    <property type="entry name" value="PbH1"/>
    <property type="match status" value="9"/>
</dbReference>
<gene>
    <name evidence="13" type="ORF">FSP39_010348</name>
</gene>
<evidence type="ECO:0000256" key="2">
    <source>
        <dbReference type="ARBA" id="ARBA00004236"/>
    </source>
</evidence>
<evidence type="ECO:0000256" key="5">
    <source>
        <dbReference type="ARBA" id="ARBA00022729"/>
    </source>
</evidence>
<dbReference type="Gene3D" id="2.60.40.10">
    <property type="entry name" value="Immunoglobulins"/>
    <property type="match status" value="11"/>
</dbReference>
<dbReference type="InterPro" id="IPR011050">
    <property type="entry name" value="Pectin_lyase_fold/virulence"/>
</dbReference>
<keyword evidence="10" id="KW-0812">Transmembrane</keyword>
<evidence type="ECO:0000256" key="3">
    <source>
        <dbReference type="ARBA" id="ARBA00004316"/>
    </source>
</evidence>
<protein>
    <recommendedName>
        <fullName evidence="15">Fibrocystin-L</fullName>
    </recommendedName>
</protein>
<reference evidence="13" key="1">
    <citation type="submission" date="2019-08" db="EMBL/GenBank/DDBJ databases">
        <title>The improved chromosome-level genome for the pearl oyster Pinctada fucata martensii using PacBio sequencing and Hi-C.</title>
        <authorList>
            <person name="Zheng Z."/>
        </authorList>
    </citation>
    <scope>NUCLEOTIDE SEQUENCE</scope>
    <source>
        <strain evidence="13">ZZ-2019</strain>
        <tissue evidence="13">Adductor muscle</tissue>
    </source>
</reference>
<dbReference type="InterPro" id="IPR055401">
    <property type="entry name" value="CEMIP_beta-hel_dom"/>
</dbReference>
<evidence type="ECO:0000256" key="9">
    <source>
        <dbReference type="ARBA" id="ARBA00023273"/>
    </source>
</evidence>
<dbReference type="InterPro" id="IPR013783">
    <property type="entry name" value="Ig-like_fold"/>
</dbReference>
<dbReference type="GO" id="GO:0005886">
    <property type="term" value="C:plasma membrane"/>
    <property type="evidence" value="ECO:0007669"/>
    <property type="project" value="UniProtKB-SubCell"/>
</dbReference>
<keyword evidence="5" id="KW-0732">Signal</keyword>
<dbReference type="Pfam" id="PF10162">
    <property type="entry name" value="G8"/>
    <property type="match status" value="2"/>
</dbReference>
<dbReference type="InterPro" id="IPR018871">
    <property type="entry name" value="GLEYA_adhesin_domain"/>
</dbReference>
<dbReference type="EMBL" id="VSWD01000002">
    <property type="protein sequence ID" value="KAK3107254.1"/>
    <property type="molecule type" value="Genomic_DNA"/>
</dbReference>
<dbReference type="SUPFAM" id="SSF49503">
    <property type="entry name" value="Cupredoxins"/>
    <property type="match status" value="1"/>
</dbReference>
<keyword evidence="4" id="KW-1003">Cell membrane</keyword>
<dbReference type="Gene3D" id="2.60.120.1560">
    <property type="match status" value="1"/>
</dbReference>
<dbReference type="InterPro" id="IPR006626">
    <property type="entry name" value="PbH1"/>
</dbReference>
<comment type="caution">
    <text evidence="13">The sequence shown here is derived from an EMBL/GenBank/DDBJ whole genome shotgun (WGS) entry which is preliminary data.</text>
</comment>
<evidence type="ECO:0000313" key="13">
    <source>
        <dbReference type="EMBL" id="KAK3107254.1"/>
    </source>
</evidence>
<dbReference type="PROSITE" id="PS51484">
    <property type="entry name" value="G8"/>
    <property type="match status" value="2"/>
</dbReference>
<evidence type="ECO:0000256" key="1">
    <source>
        <dbReference type="ARBA" id="ARBA00004167"/>
    </source>
</evidence>